<evidence type="ECO:0000313" key="4">
    <source>
        <dbReference type="Proteomes" id="UP000591071"/>
    </source>
</evidence>
<evidence type="ECO:0000313" key="2">
    <source>
        <dbReference type="EMBL" id="MFG6273906.1"/>
    </source>
</evidence>
<dbReference type="PANTHER" id="PTHR10285">
    <property type="entry name" value="URIDINE KINASE"/>
    <property type="match status" value="1"/>
</dbReference>
<dbReference type="EMBL" id="JABAFG010000011">
    <property type="protein sequence ID" value="NME28495.1"/>
    <property type="molecule type" value="Genomic_DNA"/>
</dbReference>
<keyword evidence="3" id="KW-0808">Transferase</keyword>
<dbReference type="Proteomes" id="UP000591071">
    <property type="component" value="Unassembled WGS sequence"/>
</dbReference>
<dbReference type="InterPro" id="IPR006083">
    <property type="entry name" value="PRK/URK"/>
</dbReference>
<feature type="domain" description="AAA+ ATPase" evidence="1">
    <location>
        <begin position="285"/>
        <end position="455"/>
    </location>
</feature>
<proteinExistence type="predicted"/>
<dbReference type="Gene3D" id="3.40.50.300">
    <property type="entry name" value="P-loop containing nucleotide triphosphate hydrolases"/>
    <property type="match status" value="1"/>
</dbReference>
<dbReference type="GO" id="GO:0005524">
    <property type="term" value="F:ATP binding"/>
    <property type="evidence" value="ECO:0007669"/>
    <property type="project" value="InterPro"/>
</dbReference>
<evidence type="ECO:0000313" key="3">
    <source>
        <dbReference type="EMBL" id="NME28495.1"/>
    </source>
</evidence>
<dbReference type="CDD" id="cd02028">
    <property type="entry name" value="UMPK_like"/>
    <property type="match status" value="1"/>
</dbReference>
<dbReference type="SUPFAM" id="SSF55186">
    <property type="entry name" value="ThrRS/AlaRS common domain"/>
    <property type="match status" value="1"/>
</dbReference>
<dbReference type="KEGG" id="mhw:ACT01_05275"/>
<keyword evidence="5" id="KW-1185">Reference proteome</keyword>
<evidence type="ECO:0000259" key="1">
    <source>
        <dbReference type="SMART" id="SM00382"/>
    </source>
</evidence>
<dbReference type="InterPro" id="IPR027417">
    <property type="entry name" value="P-loop_NTPase"/>
</dbReference>
<dbReference type="Gene3D" id="3.30.980.10">
    <property type="entry name" value="Threonyl-trna Synthetase, Chain A, domain 2"/>
    <property type="match status" value="1"/>
</dbReference>
<dbReference type="OrthoDB" id="9764644at2"/>
<accession>A0A848BTC0</accession>
<name>A0A848BTC0_9FIRM</name>
<dbReference type="InterPro" id="IPR018163">
    <property type="entry name" value="Thr/Ala-tRNA-synth_IIc_edit"/>
</dbReference>
<dbReference type="Pfam" id="PF00485">
    <property type="entry name" value="PRK"/>
    <property type="match status" value="1"/>
</dbReference>
<evidence type="ECO:0000313" key="5">
    <source>
        <dbReference type="Proteomes" id="UP001605989"/>
    </source>
</evidence>
<dbReference type="EMBL" id="JBIEKR010000011">
    <property type="protein sequence ID" value="MFG6273906.1"/>
    <property type="molecule type" value="Genomic_DNA"/>
</dbReference>
<gene>
    <name evidence="2" type="ORF">ACGTZG_11990</name>
    <name evidence="3" type="ORF">HF872_07630</name>
</gene>
<protein>
    <submittedName>
        <fullName evidence="3">Nucleoside kinase</fullName>
    </submittedName>
</protein>
<dbReference type="GO" id="GO:0016301">
    <property type="term" value="F:kinase activity"/>
    <property type="evidence" value="ECO:0007669"/>
    <property type="project" value="UniProtKB-KW"/>
</dbReference>
<dbReference type="SUPFAM" id="SSF52540">
    <property type="entry name" value="P-loop containing nucleoside triphosphate hydrolases"/>
    <property type="match status" value="1"/>
</dbReference>
<organism evidence="3 4">
    <name type="scientific">Megasphaera hexanoica</name>
    <dbReference type="NCBI Taxonomy" id="1675036"/>
    <lineage>
        <taxon>Bacteria</taxon>
        <taxon>Bacillati</taxon>
        <taxon>Bacillota</taxon>
        <taxon>Negativicutes</taxon>
        <taxon>Veillonellales</taxon>
        <taxon>Veillonellaceae</taxon>
        <taxon>Megasphaera</taxon>
    </lineage>
</organism>
<sequence>MITIHDKTHNTDYTVEKGTTLLALSRQCCPEADPPVAAALYNNELAGLQTKIEEKGDVEWYQLNTLEGNQCIIRTAILLLVRAVAELYPDGKVLVKHALRKSLYCELEIGHNVTIHDVETIKRRMDEIVEQDETITQVKVSTQTALAMCHNRDLKHEAELMSHVDVPYVLAYQCGQILDYYMGPLLPSMGYLTCFNLRLYAPGIILEYPKVENPNELPPYKEIPKMARLFLEAEEWGRIVRCEYVSDLNRYIGDGTIQDIVDMAEALQEKKLAELADYIVAQRPKIKVVLIAGPSSAGKTTFCKRLTTQLRVNGLRPVRISLDDYFYNREDTPRNPDGSYDFESLRAIDVPLFNQQIDDLNQGKDVHLARFEFVEGKRYFDEKPTRLEPGQPIVVEGLHALNDSLTYMLPRYEKVKISLGVLTQIRINDHNRISTSDTRIIRRMVRDHQFRGRGPEATMEIWGDVRRGEEKNIYPYQEDADTIFNTALPYELAVLKPYAEPLLESIGQDSPYYTEAQRLVKFLKPFKPVDSSVVPMNSLLREFIGK</sequence>
<reference evidence="2 5" key="2">
    <citation type="submission" date="2024-10" db="EMBL/GenBank/DDBJ databases">
        <authorList>
            <person name="Sang B.-I."/>
            <person name="Prabhaharan D."/>
        </authorList>
    </citation>
    <scope>NUCLEOTIDE SEQUENCE [LARGE SCALE GENOMIC DNA]</scope>
    <source>
        <strain evidence="2 5">MH</strain>
    </source>
</reference>
<dbReference type="InterPro" id="IPR003593">
    <property type="entry name" value="AAA+_ATPase"/>
</dbReference>
<dbReference type="SMART" id="SM00382">
    <property type="entry name" value="AAA"/>
    <property type="match status" value="1"/>
</dbReference>
<reference evidence="3 4" key="1">
    <citation type="submission" date="2020-04" db="EMBL/GenBank/DDBJ databases">
        <authorList>
            <person name="Hitch T.C.A."/>
            <person name="Wylensek D."/>
            <person name="Clavel T."/>
        </authorList>
    </citation>
    <scope>NUCLEOTIDE SEQUENCE [LARGE SCALE GENOMIC DNA]</scope>
    <source>
        <strain evidence="3 4">Oil-RF-744-FAT-WT-6-1</strain>
    </source>
</reference>
<keyword evidence="3" id="KW-0418">Kinase</keyword>
<dbReference type="AlphaFoldDB" id="A0A848BTC0"/>
<dbReference type="Proteomes" id="UP001605989">
    <property type="component" value="Unassembled WGS sequence"/>
</dbReference>
<dbReference type="RefSeq" id="WP_059075723.1">
    <property type="nucleotide sequence ID" value="NZ_CP011940.1"/>
</dbReference>
<comment type="caution">
    <text evidence="3">The sequence shown here is derived from an EMBL/GenBank/DDBJ whole genome shotgun (WGS) entry which is preliminary data.</text>
</comment>